<dbReference type="AlphaFoldDB" id="A0A1A9AJC6"/>
<dbReference type="Pfam" id="PF05795">
    <property type="entry name" value="Plasmodium_Vir"/>
    <property type="match status" value="2"/>
</dbReference>
<keyword evidence="5" id="KW-1185">Reference proteome</keyword>
<proteinExistence type="predicted"/>
<dbReference type="Proteomes" id="UP000078555">
    <property type="component" value="Unassembled WGS sequence"/>
</dbReference>
<evidence type="ECO:0000313" key="3">
    <source>
        <dbReference type="EMBL" id="SBT56310.1"/>
    </source>
</evidence>
<accession>A0A1A9AJC6</accession>
<organism evidence="3 4">
    <name type="scientific">Plasmodium ovale wallikeri</name>
    <dbReference type="NCBI Taxonomy" id="864142"/>
    <lineage>
        <taxon>Eukaryota</taxon>
        <taxon>Sar</taxon>
        <taxon>Alveolata</taxon>
        <taxon>Apicomplexa</taxon>
        <taxon>Aconoidasida</taxon>
        <taxon>Haemosporida</taxon>
        <taxon>Plasmodiidae</taxon>
        <taxon>Plasmodium</taxon>
        <taxon>Plasmodium (Plasmodium)</taxon>
    </lineage>
</organism>
<name>A0A1A9AJC6_PLAOA</name>
<evidence type="ECO:0000313" key="2">
    <source>
        <dbReference type="EMBL" id="SBT55161.1"/>
    </source>
</evidence>
<keyword evidence="1" id="KW-0812">Transmembrane</keyword>
<reference evidence="3" key="1">
    <citation type="submission" date="2016-05" db="EMBL/GenBank/DDBJ databases">
        <authorList>
            <person name="Lavstsen T."/>
            <person name="Jespersen J.S."/>
        </authorList>
    </citation>
    <scope>NUCLEOTIDE SEQUENCE [LARGE SCALE GENOMIC DNA]</scope>
</reference>
<protein>
    <submittedName>
        <fullName evidence="3">PIR Superfamily Protein</fullName>
    </submittedName>
</protein>
<evidence type="ECO:0000313" key="4">
    <source>
        <dbReference type="Proteomes" id="UP000078550"/>
    </source>
</evidence>
<reference evidence="4 5" key="2">
    <citation type="submission" date="2016-05" db="EMBL/GenBank/DDBJ databases">
        <authorList>
            <person name="Naeem Raeece"/>
        </authorList>
    </citation>
    <scope>NUCLEOTIDE SEQUENCE [LARGE SCALE GENOMIC DNA]</scope>
</reference>
<gene>
    <name evidence="2" type="ORF">POVWA1_068030</name>
    <name evidence="3" type="ORF">POVWA2_072910</name>
</gene>
<sequence length="323" mass="38249">MVISSGKEYYDIVSSFPTDEKKFDINKLEYKENEYFVECKKVEANNSIESDSFYVTCLKTAKYMKELSTVYAKDDENKRCKYFNYCANDAVRNEKNSHNETKFMSAYKDLTYELKICEGKFDYMDDIIFKRVKNLHDIYYEYKKFMNIIQSPTHKNCPDFKNCVNKYSTYIGTCNDQNHVDFCSALQKFKTHHLHNMIHILIKCDDNDVALPSPEIPYAHNHEDRDGRFDLNEADPSEMSPDSYPPYNTAIFTVSIILVITFTFFILYKFTPFGLWLEPRIRKIKKILPNLIEDKNILKDFERKHINLQNSPYNVQYHVAENS</sequence>
<keyword evidence="1" id="KW-1133">Transmembrane helix</keyword>
<dbReference type="InterPro" id="IPR008780">
    <property type="entry name" value="Plasmodium_Vir"/>
</dbReference>
<feature type="transmembrane region" description="Helical" evidence="1">
    <location>
        <begin position="250"/>
        <end position="277"/>
    </location>
</feature>
<dbReference type="Proteomes" id="UP000078550">
    <property type="component" value="Unassembled WGS sequence"/>
</dbReference>
<evidence type="ECO:0000256" key="1">
    <source>
        <dbReference type="SAM" id="Phobius"/>
    </source>
</evidence>
<dbReference type="EMBL" id="FLRD01000596">
    <property type="protein sequence ID" value="SBT55161.1"/>
    <property type="molecule type" value="Genomic_DNA"/>
</dbReference>
<dbReference type="EMBL" id="FLRE01001327">
    <property type="protein sequence ID" value="SBT56310.1"/>
    <property type="molecule type" value="Genomic_DNA"/>
</dbReference>
<keyword evidence="1" id="KW-0472">Membrane</keyword>
<evidence type="ECO:0000313" key="5">
    <source>
        <dbReference type="Proteomes" id="UP000078555"/>
    </source>
</evidence>